<name>A0ACB9X667_CHAAC</name>
<sequence length="149" mass="15968">MSPDTTTKLLFACALKHLHLFLVENGAKVVFCARGVGEALEAELNKAGPGSCKFVTCDISKDDNIKECGVTPLTNPLMTPSAEEFRDLFESEPHQLLLGFKICAAVPTTASGKHHKCLQSSGNHRSEKCCTICCHQGGDHLHDKGDGCG</sequence>
<dbReference type="EMBL" id="CM043792">
    <property type="protein sequence ID" value="KAI4821793.1"/>
    <property type="molecule type" value="Genomic_DNA"/>
</dbReference>
<evidence type="ECO:0000313" key="2">
    <source>
        <dbReference type="Proteomes" id="UP001057452"/>
    </source>
</evidence>
<comment type="caution">
    <text evidence="1">The sequence shown here is derived from an EMBL/GenBank/DDBJ whole genome shotgun (WGS) entry which is preliminary data.</text>
</comment>
<evidence type="ECO:0000313" key="1">
    <source>
        <dbReference type="EMBL" id="KAI4821793.1"/>
    </source>
</evidence>
<gene>
    <name evidence="1" type="ORF">KUCAC02_007376</name>
</gene>
<protein>
    <submittedName>
        <fullName evidence="1">Uncharacterized protein</fullName>
    </submittedName>
</protein>
<accession>A0ACB9X667</accession>
<reference evidence="1" key="1">
    <citation type="submission" date="2022-05" db="EMBL/GenBank/DDBJ databases">
        <title>Chromosome-level genome of Chaenocephalus aceratus.</title>
        <authorList>
            <person name="Park H."/>
        </authorList>
    </citation>
    <scope>NUCLEOTIDE SEQUENCE</scope>
    <source>
        <strain evidence="1">KU_202001</strain>
    </source>
</reference>
<dbReference type="Proteomes" id="UP001057452">
    <property type="component" value="Chromosome 8"/>
</dbReference>
<keyword evidence="2" id="KW-1185">Reference proteome</keyword>
<organism evidence="1 2">
    <name type="scientific">Chaenocephalus aceratus</name>
    <name type="common">Blackfin icefish</name>
    <name type="synonym">Chaenichthys aceratus</name>
    <dbReference type="NCBI Taxonomy" id="36190"/>
    <lineage>
        <taxon>Eukaryota</taxon>
        <taxon>Metazoa</taxon>
        <taxon>Chordata</taxon>
        <taxon>Craniata</taxon>
        <taxon>Vertebrata</taxon>
        <taxon>Euteleostomi</taxon>
        <taxon>Actinopterygii</taxon>
        <taxon>Neopterygii</taxon>
        <taxon>Teleostei</taxon>
        <taxon>Neoteleostei</taxon>
        <taxon>Acanthomorphata</taxon>
        <taxon>Eupercaria</taxon>
        <taxon>Perciformes</taxon>
        <taxon>Notothenioidei</taxon>
        <taxon>Channichthyidae</taxon>
        <taxon>Chaenocephalus</taxon>
    </lineage>
</organism>
<proteinExistence type="predicted"/>